<keyword evidence="5" id="KW-0489">Methyltransferase</keyword>
<keyword evidence="3" id="KW-0804">Transcription</keyword>
<accession>A0A5B9PIL5</accession>
<dbReference type="GO" id="GO:0008168">
    <property type="term" value="F:methyltransferase activity"/>
    <property type="evidence" value="ECO:0007669"/>
    <property type="project" value="UniProtKB-KW"/>
</dbReference>
<dbReference type="Pfam" id="PF12833">
    <property type="entry name" value="HTH_18"/>
    <property type="match status" value="1"/>
</dbReference>
<keyword evidence="6" id="KW-1185">Reference proteome</keyword>
<reference evidence="5 6" key="1">
    <citation type="submission" date="2019-08" db="EMBL/GenBank/DDBJ databases">
        <title>Deep-cultivation of Planctomycetes and their phenomic and genomic characterization uncovers novel biology.</title>
        <authorList>
            <person name="Wiegand S."/>
            <person name="Jogler M."/>
            <person name="Boedeker C."/>
            <person name="Pinto D."/>
            <person name="Vollmers J."/>
            <person name="Rivas-Marin E."/>
            <person name="Kohn T."/>
            <person name="Peeters S.H."/>
            <person name="Heuer A."/>
            <person name="Rast P."/>
            <person name="Oberbeckmann S."/>
            <person name="Bunk B."/>
            <person name="Jeske O."/>
            <person name="Meyerdierks A."/>
            <person name="Storesund J.E."/>
            <person name="Kallscheuer N."/>
            <person name="Luecker S."/>
            <person name="Lage O.M."/>
            <person name="Pohl T."/>
            <person name="Merkel B.J."/>
            <person name="Hornburger P."/>
            <person name="Mueller R.-W."/>
            <person name="Bruemmer F."/>
            <person name="Labrenz M."/>
            <person name="Spormann A.M."/>
            <person name="Op den Camp H."/>
            <person name="Overmann J."/>
            <person name="Amann R."/>
            <person name="Jetten M.S.M."/>
            <person name="Mascher T."/>
            <person name="Medema M.H."/>
            <person name="Devos D.P."/>
            <person name="Kaster A.-K."/>
            <person name="Ovreas L."/>
            <person name="Rohde M."/>
            <person name="Galperin M.Y."/>
            <person name="Jogler C."/>
        </authorList>
    </citation>
    <scope>NUCLEOTIDE SEQUENCE [LARGE SCALE GENOMIC DNA]</scope>
    <source>
        <strain evidence="5 6">FC18</strain>
    </source>
</reference>
<dbReference type="OrthoDB" id="9806208at2"/>
<evidence type="ECO:0000259" key="4">
    <source>
        <dbReference type="PROSITE" id="PS01124"/>
    </source>
</evidence>
<dbReference type="SMART" id="SM00342">
    <property type="entry name" value="HTH_ARAC"/>
    <property type="match status" value="1"/>
</dbReference>
<keyword evidence="1" id="KW-0805">Transcription regulation</keyword>
<dbReference type="InterPro" id="IPR050204">
    <property type="entry name" value="AraC_XylS_family_regulators"/>
</dbReference>
<protein>
    <submittedName>
        <fullName evidence="5">Bifunctional transcriptional activator/DNA repair enzyme AdaA</fullName>
        <ecNumber evidence="5">2.1.1.-</ecNumber>
    </submittedName>
</protein>
<dbReference type="InterPro" id="IPR013656">
    <property type="entry name" value="PAS_4"/>
</dbReference>
<feature type="domain" description="HTH araC/xylS-type" evidence="4">
    <location>
        <begin position="155"/>
        <end position="253"/>
    </location>
</feature>
<dbReference type="Gene3D" id="3.30.450.20">
    <property type="entry name" value="PAS domain"/>
    <property type="match status" value="1"/>
</dbReference>
<gene>
    <name evidence="5" type="primary">adaA_1</name>
    <name evidence="5" type="ORF">MFFC18_44460</name>
</gene>
<dbReference type="PROSITE" id="PS00041">
    <property type="entry name" value="HTH_ARAC_FAMILY_1"/>
    <property type="match status" value="1"/>
</dbReference>
<evidence type="ECO:0000256" key="3">
    <source>
        <dbReference type="ARBA" id="ARBA00023163"/>
    </source>
</evidence>
<dbReference type="GO" id="GO:0003700">
    <property type="term" value="F:DNA-binding transcription factor activity"/>
    <property type="evidence" value="ECO:0007669"/>
    <property type="project" value="InterPro"/>
</dbReference>
<dbReference type="InterPro" id="IPR009057">
    <property type="entry name" value="Homeodomain-like_sf"/>
</dbReference>
<keyword evidence="5" id="KW-0808">Transferase</keyword>
<dbReference type="PANTHER" id="PTHR46796">
    <property type="entry name" value="HTH-TYPE TRANSCRIPTIONAL ACTIVATOR RHAS-RELATED"/>
    <property type="match status" value="1"/>
</dbReference>
<sequence>MSNSSSLSTQGKAFRERFFQLNPTAKSVIDLFRFLPSVYFYAKDTRHRYVGANQATLTHIFGLEKEDDLLGRTDADFQPSVLAQAYHAEDLRVMESRQTIPNRVWLVPHVRGTPQWFVSSKTPLLDVAEKVIGIAGVMYPIKTPQEQANYFQELLPVINFIDANFTSTISMSHMAEIAGLSTTHFNQRFKSILQMSPSAYVLSRRIQMALKLLVETDYSISDVGATVGFYDQSHFTRRFKKIMGMTPNAYRAEYR</sequence>
<dbReference type="AlphaFoldDB" id="A0A5B9PIL5"/>
<dbReference type="Proteomes" id="UP000322214">
    <property type="component" value="Chromosome"/>
</dbReference>
<dbReference type="STRING" id="980251.GCA_001642875_01123"/>
<evidence type="ECO:0000256" key="1">
    <source>
        <dbReference type="ARBA" id="ARBA00023015"/>
    </source>
</evidence>
<dbReference type="RefSeq" id="WP_075083898.1">
    <property type="nucleotide sequence ID" value="NZ_CP042912.1"/>
</dbReference>
<dbReference type="EC" id="2.1.1.-" evidence="5"/>
<evidence type="ECO:0000313" key="5">
    <source>
        <dbReference type="EMBL" id="QEG24526.1"/>
    </source>
</evidence>
<evidence type="ECO:0000313" key="6">
    <source>
        <dbReference type="Proteomes" id="UP000322214"/>
    </source>
</evidence>
<dbReference type="PRINTS" id="PR00032">
    <property type="entry name" value="HTHARAC"/>
</dbReference>
<dbReference type="GO" id="GO:0043565">
    <property type="term" value="F:sequence-specific DNA binding"/>
    <property type="evidence" value="ECO:0007669"/>
    <property type="project" value="InterPro"/>
</dbReference>
<keyword evidence="2" id="KW-0238">DNA-binding</keyword>
<dbReference type="GO" id="GO:0032259">
    <property type="term" value="P:methylation"/>
    <property type="evidence" value="ECO:0007669"/>
    <property type="project" value="UniProtKB-KW"/>
</dbReference>
<dbReference type="Pfam" id="PF08448">
    <property type="entry name" value="PAS_4"/>
    <property type="match status" value="1"/>
</dbReference>
<proteinExistence type="predicted"/>
<dbReference type="SUPFAM" id="SSF46689">
    <property type="entry name" value="Homeodomain-like"/>
    <property type="match status" value="2"/>
</dbReference>
<dbReference type="PROSITE" id="PS01124">
    <property type="entry name" value="HTH_ARAC_FAMILY_2"/>
    <property type="match status" value="1"/>
</dbReference>
<dbReference type="InterPro" id="IPR018060">
    <property type="entry name" value="HTH_AraC"/>
</dbReference>
<dbReference type="InterPro" id="IPR018062">
    <property type="entry name" value="HTH_AraC-typ_CS"/>
</dbReference>
<organism evidence="5 6">
    <name type="scientific">Mariniblastus fucicola</name>
    <dbReference type="NCBI Taxonomy" id="980251"/>
    <lineage>
        <taxon>Bacteria</taxon>
        <taxon>Pseudomonadati</taxon>
        <taxon>Planctomycetota</taxon>
        <taxon>Planctomycetia</taxon>
        <taxon>Pirellulales</taxon>
        <taxon>Pirellulaceae</taxon>
        <taxon>Mariniblastus</taxon>
    </lineage>
</organism>
<dbReference type="PANTHER" id="PTHR46796:SF13">
    <property type="entry name" value="HTH-TYPE TRANSCRIPTIONAL ACTIVATOR RHAS"/>
    <property type="match status" value="1"/>
</dbReference>
<name>A0A5B9PIL5_9BACT</name>
<dbReference type="KEGG" id="mff:MFFC18_44460"/>
<dbReference type="InterPro" id="IPR035965">
    <property type="entry name" value="PAS-like_dom_sf"/>
</dbReference>
<dbReference type="Gene3D" id="1.10.10.60">
    <property type="entry name" value="Homeodomain-like"/>
    <property type="match status" value="2"/>
</dbReference>
<evidence type="ECO:0000256" key="2">
    <source>
        <dbReference type="ARBA" id="ARBA00023125"/>
    </source>
</evidence>
<dbReference type="SUPFAM" id="SSF55785">
    <property type="entry name" value="PYP-like sensor domain (PAS domain)"/>
    <property type="match status" value="1"/>
</dbReference>
<dbReference type="InterPro" id="IPR020449">
    <property type="entry name" value="Tscrpt_reg_AraC-type_HTH"/>
</dbReference>
<dbReference type="EMBL" id="CP042912">
    <property type="protein sequence ID" value="QEG24526.1"/>
    <property type="molecule type" value="Genomic_DNA"/>
</dbReference>